<evidence type="ECO:0000313" key="3">
    <source>
        <dbReference type="Proteomes" id="UP000232688"/>
    </source>
</evidence>
<dbReference type="Proteomes" id="UP000232688">
    <property type="component" value="Unassembled WGS sequence"/>
</dbReference>
<sequence>MLPNNTLLVARMEYNNTWGFNVIDLPKLTIDNGYYNANIESTFPGINSSISSDITNISIDFYVRVTLSDGKLSIFQIIDQRKILRQTTSGRGCILDNDDKRVIVNILDSTFSKSGGNYSIKIDNNFIKSRTYGEPLL</sequence>
<reference evidence="2 3" key="3">
    <citation type="submission" date="2017-10" db="EMBL/GenBank/DDBJ databases">
        <title>Extensive intraspecific genome diversity in a model arbuscular mycorrhizal fungus.</title>
        <authorList>
            <person name="Chen E.C.H."/>
            <person name="Morin E."/>
            <person name="Baudet D."/>
            <person name="Noel J."/>
            <person name="Ndikumana S."/>
            <person name="Charron P."/>
            <person name="St-Onge C."/>
            <person name="Giorgi J."/>
            <person name="Grigoriev I.V."/>
            <person name="Roux C."/>
            <person name="Martin F.M."/>
            <person name="Corradi N."/>
        </authorList>
    </citation>
    <scope>NUCLEOTIDE SEQUENCE [LARGE SCALE GENOMIC DNA]</scope>
    <source>
        <strain evidence="2 3">A1</strain>
    </source>
</reference>
<reference evidence="1 4" key="2">
    <citation type="submission" date="2017-09" db="EMBL/GenBank/DDBJ databases">
        <title>Extensive intraspecific genome diversity in a model arbuscular mycorrhizal fungus.</title>
        <authorList>
            <person name="Chen E.C."/>
            <person name="Morin E."/>
            <person name="Beaudet D."/>
            <person name="Noel J."/>
            <person name="Ndikumana S."/>
            <person name="Charron P."/>
            <person name="St-Onge C."/>
            <person name="Giorgi J."/>
            <person name="Grigoriev I.V."/>
            <person name="Roux C."/>
            <person name="Martin F.M."/>
            <person name="Corradi N."/>
        </authorList>
    </citation>
    <scope>NUCLEOTIDE SEQUENCE [LARGE SCALE GENOMIC DNA]</scope>
    <source>
        <strain evidence="1 4">A5</strain>
    </source>
</reference>
<comment type="caution">
    <text evidence="1">The sequence shown here is derived from an EMBL/GenBank/DDBJ whole genome shotgun (WGS) entry which is preliminary data.</text>
</comment>
<name>A0A2I1EQQ5_9GLOM</name>
<reference evidence="1 4" key="1">
    <citation type="submission" date="2016-04" db="EMBL/GenBank/DDBJ databases">
        <title>Genome analyses suggest a sexual origin of heterokaryosis in a supposedly ancient asexual fungus.</title>
        <authorList>
            <person name="Ropars J."/>
            <person name="Sedzielewska K."/>
            <person name="Noel J."/>
            <person name="Charron P."/>
            <person name="Farinelli L."/>
            <person name="Marton T."/>
            <person name="Kruger M."/>
            <person name="Pelin A."/>
            <person name="Brachmann A."/>
            <person name="Corradi N."/>
        </authorList>
    </citation>
    <scope>NUCLEOTIDE SEQUENCE [LARGE SCALE GENOMIC DNA]</scope>
    <source>
        <strain evidence="1 4">A5</strain>
    </source>
</reference>
<reference evidence="2 3" key="4">
    <citation type="submission" date="2017-10" db="EMBL/GenBank/DDBJ databases">
        <title>Genome analyses suggest a sexual origin of heterokaryosis in a supposedly ancient asexual fungus.</title>
        <authorList>
            <person name="Corradi N."/>
            <person name="Sedzielewska K."/>
            <person name="Noel J."/>
            <person name="Charron P."/>
            <person name="Farinelli L."/>
            <person name="Marton T."/>
            <person name="Kruger M."/>
            <person name="Pelin A."/>
            <person name="Brachmann A."/>
            <person name="Corradi N."/>
        </authorList>
    </citation>
    <scope>NUCLEOTIDE SEQUENCE [LARGE SCALE GENOMIC DNA]</scope>
    <source>
        <strain evidence="2 3">A1</strain>
    </source>
</reference>
<dbReference type="Proteomes" id="UP000232722">
    <property type="component" value="Unassembled WGS sequence"/>
</dbReference>
<evidence type="ECO:0000313" key="1">
    <source>
        <dbReference type="EMBL" id="PKC06206.1"/>
    </source>
</evidence>
<dbReference type="AlphaFoldDB" id="A0A2I1EQQ5"/>
<evidence type="ECO:0000313" key="2">
    <source>
        <dbReference type="EMBL" id="PKC75150.1"/>
    </source>
</evidence>
<accession>A0A2I1EQQ5</accession>
<dbReference type="EMBL" id="LLXH01000030">
    <property type="protein sequence ID" value="PKC75150.1"/>
    <property type="molecule type" value="Genomic_DNA"/>
</dbReference>
<proteinExistence type="predicted"/>
<dbReference type="OrthoDB" id="2446052at2759"/>
<dbReference type="VEuPathDB" id="FungiDB:RhiirA1_408173"/>
<evidence type="ECO:0000313" key="4">
    <source>
        <dbReference type="Proteomes" id="UP000232722"/>
    </source>
</evidence>
<gene>
    <name evidence="2" type="ORF">RhiirA1_408173</name>
    <name evidence="1" type="ORF">RhiirA5_360526</name>
</gene>
<protein>
    <submittedName>
        <fullName evidence="1">Uncharacterized protein</fullName>
    </submittedName>
</protein>
<organism evidence="1 4">
    <name type="scientific">Rhizophagus irregularis</name>
    <dbReference type="NCBI Taxonomy" id="588596"/>
    <lineage>
        <taxon>Eukaryota</taxon>
        <taxon>Fungi</taxon>
        <taxon>Fungi incertae sedis</taxon>
        <taxon>Mucoromycota</taxon>
        <taxon>Glomeromycotina</taxon>
        <taxon>Glomeromycetes</taxon>
        <taxon>Glomerales</taxon>
        <taxon>Glomeraceae</taxon>
        <taxon>Rhizophagus</taxon>
    </lineage>
</organism>
<feature type="non-terminal residue" evidence="1">
    <location>
        <position position="137"/>
    </location>
</feature>
<dbReference type="EMBL" id="LLXJ01000786">
    <property type="protein sequence ID" value="PKC06206.1"/>
    <property type="molecule type" value="Genomic_DNA"/>
</dbReference>